<dbReference type="PANTHER" id="PTHR22677">
    <property type="entry name" value="ANKYRIN REPEAT DOMAIN-CONTAINING PROTEIN 60"/>
    <property type="match status" value="1"/>
</dbReference>
<dbReference type="SMART" id="SM00248">
    <property type="entry name" value="ANK"/>
    <property type="match status" value="2"/>
</dbReference>
<dbReference type="PROSITE" id="PS50297">
    <property type="entry name" value="ANK_REP_REGION"/>
    <property type="match status" value="1"/>
</dbReference>
<protein>
    <submittedName>
        <fullName evidence="2">Ankyrin repeats (3 copies)</fullName>
    </submittedName>
</protein>
<comment type="caution">
    <text evidence="2">The sequence shown here is derived from an EMBL/GenBank/DDBJ whole genome shotgun (WGS) entry which is preliminary data.</text>
</comment>
<dbReference type="SUPFAM" id="SSF48403">
    <property type="entry name" value="Ankyrin repeat"/>
    <property type="match status" value="1"/>
</dbReference>
<keyword evidence="1" id="KW-0040">ANK repeat</keyword>
<dbReference type="EMBL" id="LNYJ01000011">
    <property type="protein sequence ID" value="KTD16345.1"/>
    <property type="molecule type" value="Genomic_DNA"/>
</dbReference>
<dbReference type="Gene3D" id="1.25.40.20">
    <property type="entry name" value="Ankyrin repeat-containing domain"/>
    <property type="match status" value="1"/>
</dbReference>
<evidence type="ECO:0000256" key="1">
    <source>
        <dbReference type="PROSITE-ProRule" id="PRU00023"/>
    </source>
</evidence>
<dbReference type="PANTHER" id="PTHR22677:SF4">
    <property type="entry name" value="USHER SYNDROME TYPE-1G PROTEIN-LIKE PROTEIN"/>
    <property type="match status" value="1"/>
</dbReference>
<dbReference type="CDD" id="cd14729">
    <property type="entry name" value="RtxA-like"/>
    <property type="match status" value="1"/>
</dbReference>
<evidence type="ECO:0000313" key="2">
    <source>
        <dbReference type="EMBL" id="KTD16345.1"/>
    </source>
</evidence>
<feature type="repeat" description="ANK" evidence="1">
    <location>
        <begin position="70"/>
        <end position="102"/>
    </location>
</feature>
<dbReference type="Pfam" id="PF12796">
    <property type="entry name" value="Ank_2"/>
    <property type="match status" value="1"/>
</dbReference>
<gene>
    <name evidence="2" type="ORF">Ljor_0651</name>
</gene>
<reference evidence="2 3" key="1">
    <citation type="submission" date="2015-11" db="EMBL/GenBank/DDBJ databases">
        <title>Genomic analysis of 38 Legionella species identifies large and diverse effector repertoires.</title>
        <authorList>
            <person name="Burstein D."/>
            <person name="Amaro F."/>
            <person name="Zusman T."/>
            <person name="Lifshitz Z."/>
            <person name="Cohen O."/>
            <person name="Gilbert J.A."/>
            <person name="Pupko T."/>
            <person name="Shuman H.A."/>
            <person name="Segal G."/>
        </authorList>
    </citation>
    <scope>NUCLEOTIDE SEQUENCE [LARGE SCALE GENOMIC DNA]</scope>
    <source>
        <strain evidence="2 3">BL-540</strain>
    </source>
</reference>
<keyword evidence="3" id="KW-1185">Reference proteome</keyword>
<dbReference type="PATRIC" id="fig|456.5.peg.688"/>
<proteinExistence type="predicted"/>
<dbReference type="Gene3D" id="3.40.50.11550">
    <property type="match status" value="1"/>
</dbReference>
<organism evidence="2 3">
    <name type="scientific">Legionella jordanis</name>
    <dbReference type="NCBI Taxonomy" id="456"/>
    <lineage>
        <taxon>Bacteria</taxon>
        <taxon>Pseudomonadati</taxon>
        <taxon>Pseudomonadota</taxon>
        <taxon>Gammaproteobacteria</taxon>
        <taxon>Legionellales</taxon>
        <taxon>Legionellaceae</taxon>
        <taxon>Legionella</taxon>
    </lineage>
</organism>
<name>A0A0W0V9N7_9GAMM</name>
<dbReference type="STRING" id="456.Ljor_0651"/>
<dbReference type="SUPFAM" id="SSF159501">
    <property type="entry name" value="EreA/ChaN-like"/>
    <property type="match status" value="1"/>
</dbReference>
<dbReference type="InterPro" id="IPR002110">
    <property type="entry name" value="Ankyrin_rpt"/>
</dbReference>
<dbReference type="InterPro" id="IPR039323">
    <property type="entry name" value="ANKRD_45/46/60"/>
</dbReference>
<dbReference type="InterPro" id="IPR036770">
    <property type="entry name" value="Ankyrin_rpt-contain_sf"/>
</dbReference>
<dbReference type="PROSITE" id="PS50088">
    <property type="entry name" value="ANK_REPEAT"/>
    <property type="match status" value="1"/>
</dbReference>
<dbReference type="RefSeq" id="WP_058470207.1">
    <property type="nucleotide sequence ID" value="NZ_CAAAIC010000004.1"/>
</dbReference>
<accession>A0A0W0V9N7</accession>
<sequence length="1098" mass="126023">MGVFLDVYHKTGKNIQQFQTALAANRINIQDLIHTESAESDLFLACDFEYLDLMQFLLEHGVNANAQRSNGQTALNKAVERRRLDIIDLLLAHGADVSIEDKNHLTAIDHAKKGRDKTYYHDQFPYAKQLKQYSWLIDDYQHLQTIIQRLQAHAKPSTPPAHLKDFKTLVQEGIQIANMSELSTSALERLAIELQYSYRHTATTEPINLHLHSNMSPVELIQTVFKDYPGVILGENHEAKSSKRFIIEHLDEIAAQGVSVIFFEHILVEECSQILDEYLNSNNNEPIPEPLKTKLELQDFHRNLAESPYNFTSLVTAIKQFNLANPDKKFRMVLFDTEQSYKIKSENPSNTTRQLVMNYVAHVAIEKEKLRHEQLNTGRPFKYLAFVGETHCNTYHQAVGLANYQQVPGIVLSQLDETSYPSRAPLVVPDYRYWMYSTKEVEDSVNLGAKINYSCIKNLLQYIDRIAPLLAEDEKLRVSLEGIQVKAMKLKIKCDNLDFGAYQTLMQQLVNISPGELKAEYTHNLELSNRLNNIMQKGLCRSEEEKQEALKWMWFLNRNPLRTKDNANEFKQLIKMIEQFELRESLRNEQQQVLFLIHLIEQEMIQCIEQPGYALSTLYQTQQNLLSQELLKHANALAMQTVPEGESSIAVDIKNYYQQINSMIKSSTQRIKPLTSVPQPKTFPVRVWASAIVEDFHRILASEKQLNELDIEMADQAHARFLFPLYHVDAGKRREVLAAAVQMILQRYPEKQKEYLHYFHWQLSKQQQGNAEQIKQDINFLIACAKQSSIEIKPEQLTDEWQYIFANTGARPMELFSLIVEADVHRERSPKQYLEVYATLEQDYLRLAGESNASFAKQQIFGRIQELLGIAVKNSQNSTNTNQSNVTIGFFGQNLQAAQIQRQCLLVRSFLSQHYNELALAFPQLNWPFIDNTNVRLVNLSISLQDNQWLLHLSMQVLKPVANSNNNNAQAFVDETVSFFIPPAMITAVLNLQKPEAIMNAMFNAPIGAIYLAQDADNNNMVLYIKHAQGIANYSFAVMANQQLIDQAHQQSYESLNHFLSLARNFYQLPGLFQISTVQLFSNSVATDFVQSSSHRPG</sequence>
<dbReference type="AlphaFoldDB" id="A0A0W0V9N7"/>
<dbReference type="Proteomes" id="UP000055035">
    <property type="component" value="Unassembled WGS sequence"/>
</dbReference>
<evidence type="ECO:0000313" key="3">
    <source>
        <dbReference type="Proteomes" id="UP000055035"/>
    </source>
</evidence>